<accession>A0A8J8WJ02</accession>
<dbReference type="PANTHER" id="PTHR30468:SF30">
    <property type="entry name" value="ALPHA-KETOGLUTARATE-DEPENDENT TAURINE DIOXYGENASE (AFU_ORTHOLOGUE AFUA_7G06030)"/>
    <property type="match status" value="1"/>
</dbReference>
<gene>
    <name evidence="9" type="ORF">PECM_005786</name>
</gene>
<evidence type="ECO:0000256" key="2">
    <source>
        <dbReference type="ARBA" id="ARBA00005896"/>
    </source>
</evidence>
<dbReference type="Pfam" id="PF02668">
    <property type="entry name" value="TauD"/>
    <property type="match status" value="1"/>
</dbReference>
<comment type="cofactor">
    <cofactor evidence="1">
        <name>Fe(2+)</name>
        <dbReference type="ChEBI" id="CHEBI:29033"/>
    </cofactor>
</comment>
<dbReference type="EMBL" id="WIWV01000042">
    <property type="protein sequence ID" value="KAF7716362.1"/>
    <property type="molecule type" value="Genomic_DNA"/>
</dbReference>
<keyword evidence="4 9" id="KW-0223">Dioxygenase</keyword>
<dbReference type="PANTHER" id="PTHR30468">
    <property type="entry name" value="ALPHA-KETOGLUTARATE-DEPENDENT SULFONATE DIOXYGENASE"/>
    <property type="match status" value="1"/>
</dbReference>
<organism evidence="9 10">
    <name type="scientific">Penicillium ucsense</name>
    <dbReference type="NCBI Taxonomy" id="2839758"/>
    <lineage>
        <taxon>Eukaryota</taxon>
        <taxon>Fungi</taxon>
        <taxon>Dikarya</taxon>
        <taxon>Ascomycota</taxon>
        <taxon>Pezizomycotina</taxon>
        <taxon>Eurotiomycetes</taxon>
        <taxon>Eurotiomycetidae</taxon>
        <taxon>Eurotiales</taxon>
        <taxon>Aspergillaceae</taxon>
        <taxon>Penicillium</taxon>
    </lineage>
</organism>
<dbReference type="SUPFAM" id="SSF51197">
    <property type="entry name" value="Clavaminate synthase-like"/>
    <property type="match status" value="1"/>
</dbReference>
<evidence type="ECO:0000313" key="10">
    <source>
        <dbReference type="Proteomes" id="UP000631181"/>
    </source>
</evidence>
<evidence type="ECO:0000313" key="9">
    <source>
        <dbReference type="EMBL" id="KAF7716362.1"/>
    </source>
</evidence>
<protein>
    <submittedName>
        <fullName evidence="9">Taurine catabolism dioxygenase TauD/TfdA family protein</fullName>
    </submittedName>
</protein>
<evidence type="ECO:0000256" key="4">
    <source>
        <dbReference type="ARBA" id="ARBA00022964"/>
    </source>
</evidence>
<dbReference type="AlphaFoldDB" id="A0A8J8WJ02"/>
<name>A0A8J8WJ02_9EURO</name>
<evidence type="ECO:0000259" key="8">
    <source>
        <dbReference type="Pfam" id="PF02668"/>
    </source>
</evidence>
<keyword evidence="10" id="KW-1185">Reference proteome</keyword>
<keyword evidence="3" id="KW-0479">Metal-binding</keyword>
<evidence type="ECO:0000256" key="5">
    <source>
        <dbReference type="ARBA" id="ARBA00023002"/>
    </source>
</evidence>
<evidence type="ECO:0000256" key="7">
    <source>
        <dbReference type="SAM" id="MobiDB-lite"/>
    </source>
</evidence>
<keyword evidence="5" id="KW-0560">Oxidoreductase</keyword>
<feature type="region of interest" description="Disordered" evidence="7">
    <location>
        <begin position="1"/>
        <end position="29"/>
    </location>
</feature>
<keyword evidence="6" id="KW-0408">Iron</keyword>
<dbReference type="Gene3D" id="3.60.130.10">
    <property type="entry name" value="Clavaminate synthase-like"/>
    <property type="match status" value="1"/>
</dbReference>
<evidence type="ECO:0000256" key="6">
    <source>
        <dbReference type="ARBA" id="ARBA00023004"/>
    </source>
</evidence>
<dbReference type="OrthoDB" id="10257314at2759"/>
<dbReference type="InterPro" id="IPR051323">
    <property type="entry name" value="AtsK-like"/>
</dbReference>
<sequence>MPSSAPLIRSKLNGHHDQNGHNAHNAHKPEIPISYDINIPYVDVDKLSKIKTPYPQYLPSWDPVWYDPLPPFDYSDPALRVADQSMRNLLTPDVTVNHIQPSIGSVVTGVQLNRLSDAAKDELALLISQRKVVAFPDQDLIDDGPAAQESFMRYFGKPNYQPVSGTVRGHPGFHVIHRDGNREEIARFLEQRTTTTLWHQDVSYEIQPPGYVMLGLLQGPEVGGDTVFSATDMAYKRLSPTLRSFLDTLKCVHTSSKMIAHTRLTGGLVRKDPVDTVHPLVRVHPVTGEKCLFVNAEFITKIQGMKEPEFKWMIDFLMNHVVTGHDFQARVRWQPRTVVMFDNRSTTHSAIVDYLDDEYGAKARHIFRLCALGEKPIPVYDEFE</sequence>
<dbReference type="Proteomes" id="UP000631181">
    <property type="component" value="Unassembled WGS sequence"/>
</dbReference>
<proteinExistence type="inferred from homology"/>
<evidence type="ECO:0000256" key="3">
    <source>
        <dbReference type="ARBA" id="ARBA00022723"/>
    </source>
</evidence>
<feature type="domain" description="TauD/TfdA-like" evidence="8">
    <location>
        <begin position="97"/>
        <end position="369"/>
    </location>
</feature>
<comment type="caution">
    <text evidence="9">The sequence shown here is derived from an EMBL/GenBank/DDBJ whole genome shotgun (WGS) entry which is preliminary data.</text>
</comment>
<comment type="similarity">
    <text evidence="2">Belongs to the TfdA dioxygenase family.</text>
</comment>
<dbReference type="GO" id="GO:0046872">
    <property type="term" value="F:metal ion binding"/>
    <property type="evidence" value="ECO:0007669"/>
    <property type="project" value="UniProtKB-KW"/>
</dbReference>
<dbReference type="GO" id="GO:0005737">
    <property type="term" value="C:cytoplasm"/>
    <property type="evidence" value="ECO:0007669"/>
    <property type="project" value="TreeGrafter"/>
</dbReference>
<dbReference type="FunFam" id="3.60.130.10:FF:000003">
    <property type="entry name" value="Alpha-ketoglutarate-dependent taurine dioxygenase"/>
    <property type="match status" value="1"/>
</dbReference>
<dbReference type="InterPro" id="IPR042098">
    <property type="entry name" value="TauD-like_sf"/>
</dbReference>
<reference evidence="9" key="1">
    <citation type="journal article" date="2020" name="Front. Microbiol.">
        <title>Gene regulatory networks of Penicillium echinulatum 2HH and Penicillium oxalicum 114-2 inferred by a computational biology approach.</title>
        <authorList>
            <person name="Lenz A.R."/>
            <person name="Galan-Vasquez E."/>
            <person name="Balbinot E."/>
            <person name="De Abreu F.P."/>
            <person name="De Oliveira N.S."/>
            <person name="Da Rosa L.O."/>
            <person name="De Avila E Silva S."/>
            <person name="Camassola M."/>
            <person name="Dillon A.J.P."/>
            <person name="Perez-Rueda E."/>
        </authorList>
    </citation>
    <scope>NUCLEOTIDE SEQUENCE</scope>
    <source>
        <strain evidence="9">S1M29</strain>
    </source>
</reference>
<evidence type="ECO:0000256" key="1">
    <source>
        <dbReference type="ARBA" id="ARBA00001954"/>
    </source>
</evidence>
<dbReference type="InterPro" id="IPR003819">
    <property type="entry name" value="TauD/TfdA-like"/>
</dbReference>
<dbReference type="GO" id="GO:0016706">
    <property type="term" value="F:2-oxoglutarate-dependent dioxygenase activity"/>
    <property type="evidence" value="ECO:0007669"/>
    <property type="project" value="TreeGrafter"/>
</dbReference>